<dbReference type="RefSeq" id="WP_207056682.1">
    <property type="nucleotide sequence ID" value="NZ_JAFIMU010000010.1"/>
</dbReference>
<feature type="region of interest" description="Disordered" evidence="1">
    <location>
        <begin position="1"/>
        <end position="77"/>
    </location>
</feature>
<sequence length="960" mass="103804">MGIRSTTAAVSTYRAPTPLRPEPASARAATPTPAPRASLASANQDRFVSAPVTRGPNLTGLDRDTPLTTSPLTPSTALHAVSGGRVQKTGETEGASIPFRIQLNGLKKESLTSKTLLILFAQQYHKVDAARAKAMVEAQPPEVRWVKEPDLKAVPKGATRIEINVIDTSLKPLDAKDDKSVDGALAKLPPADQKRIKDAARREFKERANGEYDPTKASSQEKAYLKNLEGAELLKDLYDKLPPHVREALFQKGAPPPKDYTAAIRAAESLAKLSPSELEDYLSKTTGTSSDWAVVDASVESYRADRAQRLKGAEALDSASKRIEGTAALYVALKEYKAALFTAASTENSSAQKRRMDDVDVMERNLTQELQRHGIPSIPAFEGMLRDYQTAFEKETVAVANDLMARTDHVLHGLQDKYQDAGVVQDLYQRLSKAREYEARAVALESTASLQGLGADGPATMRLLQQGKPPEKLRAEANSLREAARAEAARLVQDHPILRDDKLQLRDLVQARPEALQSLIQEHLASRRDDVRDTRINLQKDPGLVYGFDALLKASKQVQGIQPGSVQDLVINDADANARFKKLMVDVGLGALGLAAALLPGGAVVTAILTGAVSGVQISRSVEDYQVKDAAFGAGMLKDDPSMADVVLTVAGAGLDAAALSSVLQAVKAFRMAPVKDAGKLAKELGDVTGMSETLIRRVVAAETGALPQVTSKAAKDLDTALFDLYKVTKSPDFAKASAAARRSTYLQAVTDVGADPRVREAMEKLTDPMIRELFMKPEELLRAAGARDPKRIDGLVKFLELHVGKNSSDLSVSNELKKLASITADGATGTGPVTNPKEIQRLFQEKYGAKEAVYYRGIRIPENGKFQGTYTGAGNGQMLSRSADSALTYAKQAPGLDKGNALATKWVIVEVRVRPEDIAEDMYGTMEHIIVKRDVDLTKLPGYRQLSAKELQALDKKAR</sequence>
<organism evidence="2 3">
    <name type="scientific">Corallococcus macrosporus</name>
    <dbReference type="NCBI Taxonomy" id="35"/>
    <lineage>
        <taxon>Bacteria</taxon>
        <taxon>Pseudomonadati</taxon>
        <taxon>Myxococcota</taxon>
        <taxon>Myxococcia</taxon>
        <taxon>Myxococcales</taxon>
        <taxon>Cystobacterineae</taxon>
        <taxon>Myxococcaceae</taxon>
        <taxon>Corallococcus</taxon>
    </lineage>
</organism>
<feature type="compositionally biased region" description="Low complexity" evidence="1">
    <location>
        <begin position="22"/>
        <end position="42"/>
    </location>
</feature>
<gene>
    <name evidence="2" type="ORF">JYK02_31980</name>
</gene>
<accession>A0ABS3DLH6</accession>
<feature type="compositionally biased region" description="Low complexity" evidence="1">
    <location>
        <begin position="66"/>
        <end position="76"/>
    </location>
</feature>
<evidence type="ECO:0000313" key="3">
    <source>
        <dbReference type="Proteomes" id="UP000664052"/>
    </source>
</evidence>
<evidence type="ECO:0000256" key="1">
    <source>
        <dbReference type="SAM" id="MobiDB-lite"/>
    </source>
</evidence>
<comment type="caution">
    <text evidence="2">The sequence shown here is derived from an EMBL/GenBank/DDBJ whole genome shotgun (WGS) entry which is preliminary data.</text>
</comment>
<evidence type="ECO:0000313" key="2">
    <source>
        <dbReference type="EMBL" id="MBN8232145.1"/>
    </source>
</evidence>
<keyword evidence="3" id="KW-1185">Reference proteome</keyword>
<dbReference type="EMBL" id="JAFIMU010000010">
    <property type="protein sequence ID" value="MBN8232145.1"/>
    <property type="molecule type" value="Genomic_DNA"/>
</dbReference>
<name>A0ABS3DLH6_9BACT</name>
<feature type="compositionally biased region" description="Polar residues" evidence="1">
    <location>
        <begin position="1"/>
        <end position="10"/>
    </location>
</feature>
<reference evidence="2 3" key="1">
    <citation type="submission" date="2021-02" db="EMBL/GenBank/DDBJ databases">
        <title>De Novo genome assembly of isolated myxobacteria.</title>
        <authorList>
            <person name="Stevens D.C."/>
        </authorList>
    </citation>
    <scope>NUCLEOTIDE SEQUENCE [LARGE SCALE GENOMIC DNA]</scope>
    <source>
        <strain evidence="2 3">ATCC 29039</strain>
    </source>
</reference>
<evidence type="ECO:0008006" key="4">
    <source>
        <dbReference type="Google" id="ProtNLM"/>
    </source>
</evidence>
<proteinExistence type="predicted"/>
<protein>
    <recommendedName>
        <fullName evidence="4">Annexin</fullName>
    </recommendedName>
</protein>
<dbReference type="Proteomes" id="UP000664052">
    <property type="component" value="Unassembled WGS sequence"/>
</dbReference>